<feature type="transmembrane region" description="Helical" evidence="2">
    <location>
        <begin position="30"/>
        <end position="48"/>
    </location>
</feature>
<dbReference type="InterPro" id="IPR051203">
    <property type="entry name" value="Polysaccharide_Synthase-Rel"/>
</dbReference>
<keyword evidence="2" id="KW-1133">Transmembrane helix</keyword>
<accession>A0AA86IYV4</accession>
<evidence type="ECO:0000313" key="4">
    <source>
        <dbReference type="EMBL" id="BET24736.1"/>
    </source>
</evidence>
<dbReference type="KEGG" id="lto:RGQ30_02370"/>
<name>A0AA86IYV4_9BURK</name>
<feature type="transmembrane region" description="Helical" evidence="2">
    <location>
        <begin position="131"/>
        <end position="153"/>
    </location>
</feature>
<dbReference type="InterPro" id="IPR029063">
    <property type="entry name" value="SAM-dependent_MTases_sf"/>
</dbReference>
<dbReference type="EMBL" id="AP028947">
    <property type="protein sequence ID" value="BET24736.1"/>
    <property type="molecule type" value="Genomic_DNA"/>
</dbReference>
<sequence length="628" mass="68845">MAFSTFFRFLKNLPGYSSSPIAWPRSVKQVVLILVDCACLFFAVWGAYSLRIGQFIEPTFWQWVLFAAAPLVAIPVFAVNGLYRSVIRYVGEKALWQIIKSMFLAVLLWSALVFFLDVQRFEAAPRSVPPLYLLLGTCLVAASRFGARWLIWLPVRRRISDRQVLIFGANPAGIQLAESLMAGQDLFPAGFVDDTPSLIHKDVSGIRVYPPNRLAYLIDHYEIREAIVCLPQASSARRREVVELLEKHRLRVKILPALSELATGKNLVNLIRDVDVGDLLGRDAVTADQSILSKCIRGKVVLVTGAGGSIGSELCSQIASLGPAKLILFDQSEPALYQVHRKIESTDLCPVVPCLGSVSDKSRVTQLFEEHGIQTVYHAAAHKHVPLVEGNVAEGVKNNIFGTQTVARAAMEQGAETFVLISTDKAVRPTNVMGATKRWAEIAIQNLSASNSGTVFCAVRFGNVLGSSGSVIPLFKEQIAKGGPVTVTHPEINRFFMSIHEAVELVIQASSMAKGGEIFLLDMGESVKILDLAHNMIRLAGFRPLDPATGEGDIAIEFSGLRPGEKLYEELLIDNNNAVGTLHPKILAAHEPNASKAEFTRLMAELTQFLEQRDESSARELLLKVANP</sequence>
<evidence type="ECO:0000313" key="5">
    <source>
        <dbReference type="Proteomes" id="UP001329151"/>
    </source>
</evidence>
<dbReference type="PANTHER" id="PTHR43318:SF1">
    <property type="entry name" value="POLYSACCHARIDE BIOSYNTHESIS PROTEIN EPSC-RELATED"/>
    <property type="match status" value="1"/>
</dbReference>
<evidence type="ECO:0000256" key="1">
    <source>
        <dbReference type="ARBA" id="ARBA00007430"/>
    </source>
</evidence>
<feature type="domain" description="Polysaccharide biosynthesis protein CapD-like" evidence="3">
    <location>
        <begin position="301"/>
        <end position="589"/>
    </location>
</feature>
<keyword evidence="2" id="KW-0812">Transmembrane</keyword>
<dbReference type="Pfam" id="PF02719">
    <property type="entry name" value="Polysacc_synt_2"/>
    <property type="match status" value="1"/>
</dbReference>
<dbReference type="Proteomes" id="UP001329151">
    <property type="component" value="Chromosome"/>
</dbReference>
<dbReference type="SUPFAM" id="SSF53335">
    <property type="entry name" value="S-adenosyl-L-methionine-dependent methyltransferases"/>
    <property type="match status" value="1"/>
</dbReference>
<dbReference type="PANTHER" id="PTHR43318">
    <property type="entry name" value="UDP-N-ACETYLGLUCOSAMINE 4,6-DEHYDRATASE"/>
    <property type="match status" value="1"/>
</dbReference>
<protein>
    <submittedName>
        <fullName evidence="4">Nucleoside-diphosphate sugar epimerase/dehydratase</fullName>
    </submittedName>
</protein>
<dbReference type="InterPro" id="IPR003869">
    <property type="entry name" value="Polysac_CapD-like"/>
</dbReference>
<proteinExistence type="inferred from homology"/>
<reference evidence="4 5" key="1">
    <citation type="submission" date="2023-10" db="EMBL/GenBank/DDBJ databases">
        <title>Complete Genome Sequence of Limnobacter thiooxidans CS-K2T, Isolated from freshwater lake sediments in Bavaria, Germany.</title>
        <authorList>
            <person name="Naruki M."/>
            <person name="Watanabe A."/>
            <person name="Warashina T."/>
            <person name="Morita T."/>
            <person name="Arakawa K."/>
        </authorList>
    </citation>
    <scope>NUCLEOTIDE SEQUENCE [LARGE SCALE GENOMIC DNA]</scope>
    <source>
        <strain evidence="4 5">CS-K2</strain>
    </source>
</reference>
<evidence type="ECO:0000256" key="2">
    <source>
        <dbReference type="SAM" id="Phobius"/>
    </source>
</evidence>
<organism evidence="4 5">
    <name type="scientific">Limnobacter thiooxidans</name>
    <dbReference type="NCBI Taxonomy" id="131080"/>
    <lineage>
        <taxon>Bacteria</taxon>
        <taxon>Pseudomonadati</taxon>
        <taxon>Pseudomonadota</taxon>
        <taxon>Betaproteobacteria</taxon>
        <taxon>Burkholderiales</taxon>
        <taxon>Burkholderiaceae</taxon>
        <taxon>Limnobacter</taxon>
    </lineage>
</organism>
<evidence type="ECO:0000259" key="3">
    <source>
        <dbReference type="Pfam" id="PF02719"/>
    </source>
</evidence>
<dbReference type="InterPro" id="IPR036291">
    <property type="entry name" value="NAD(P)-bd_dom_sf"/>
</dbReference>
<feature type="transmembrane region" description="Helical" evidence="2">
    <location>
        <begin position="60"/>
        <end position="83"/>
    </location>
</feature>
<dbReference type="Pfam" id="PF13727">
    <property type="entry name" value="CoA_binding_3"/>
    <property type="match status" value="1"/>
</dbReference>
<comment type="similarity">
    <text evidence="1">Belongs to the polysaccharide synthase family.</text>
</comment>
<dbReference type="AlphaFoldDB" id="A0AA86IYV4"/>
<keyword evidence="2" id="KW-0472">Membrane</keyword>
<feature type="transmembrane region" description="Helical" evidence="2">
    <location>
        <begin position="95"/>
        <end position="116"/>
    </location>
</feature>
<gene>
    <name evidence="4" type="ORF">RGQ30_02370</name>
</gene>
<dbReference type="SUPFAM" id="SSF51735">
    <property type="entry name" value="NAD(P)-binding Rossmann-fold domains"/>
    <property type="match status" value="1"/>
</dbReference>
<keyword evidence="5" id="KW-1185">Reference proteome</keyword>
<dbReference type="CDD" id="cd05237">
    <property type="entry name" value="UDP_invert_4-6DH_SDR_e"/>
    <property type="match status" value="1"/>
</dbReference>
<dbReference type="Gene3D" id="3.40.50.720">
    <property type="entry name" value="NAD(P)-binding Rossmann-like Domain"/>
    <property type="match status" value="2"/>
</dbReference>
<dbReference type="RefSeq" id="WP_130557032.1">
    <property type="nucleotide sequence ID" value="NZ_AP028947.1"/>
</dbReference>